<dbReference type="Proteomes" id="UP000179243">
    <property type="component" value="Unassembled WGS sequence"/>
</dbReference>
<dbReference type="PANTHER" id="PTHR34614">
    <property type="match status" value="1"/>
</dbReference>
<evidence type="ECO:0008006" key="3">
    <source>
        <dbReference type="Google" id="ProtNLM"/>
    </source>
</evidence>
<dbReference type="EMBL" id="MFYX01000046">
    <property type="protein sequence ID" value="OGK05837.1"/>
    <property type="molecule type" value="Genomic_DNA"/>
</dbReference>
<organism evidence="1 2">
    <name type="scientific">Candidatus Raymondbacteria bacterium RIFOXYD12_FULL_49_13</name>
    <dbReference type="NCBI Taxonomy" id="1817890"/>
    <lineage>
        <taxon>Bacteria</taxon>
        <taxon>Raymondiibacteriota</taxon>
    </lineage>
</organism>
<dbReference type="AlphaFoldDB" id="A0A1F7FH53"/>
<protein>
    <recommendedName>
        <fullName evidence="3">Transposase IS4-like domain-containing protein</fullName>
    </recommendedName>
</protein>
<proteinExistence type="predicted"/>
<gene>
    <name evidence="1" type="ORF">A2519_04085</name>
</gene>
<name>A0A1F7FH53_UNCRA</name>
<accession>A0A1F7FH53</accession>
<reference evidence="1 2" key="1">
    <citation type="journal article" date="2016" name="Nat. Commun.">
        <title>Thousands of microbial genomes shed light on interconnected biogeochemical processes in an aquifer system.</title>
        <authorList>
            <person name="Anantharaman K."/>
            <person name="Brown C.T."/>
            <person name="Hug L.A."/>
            <person name="Sharon I."/>
            <person name="Castelle C.J."/>
            <person name="Probst A.J."/>
            <person name="Thomas B.C."/>
            <person name="Singh A."/>
            <person name="Wilkins M.J."/>
            <person name="Karaoz U."/>
            <person name="Brodie E.L."/>
            <person name="Williams K.H."/>
            <person name="Hubbard S.S."/>
            <person name="Banfield J.F."/>
        </authorList>
    </citation>
    <scope>NUCLEOTIDE SEQUENCE [LARGE SCALE GENOMIC DNA]</scope>
</reference>
<dbReference type="PANTHER" id="PTHR34614:SF2">
    <property type="entry name" value="TRANSPOSASE IS4-LIKE DOMAIN-CONTAINING PROTEIN"/>
    <property type="match status" value="1"/>
</dbReference>
<evidence type="ECO:0000313" key="2">
    <source>
        <dbReference type="Proteomes" id="UP000179243"/>
    </source>
</evidence>
<sequence length="276" mass="32302">MITSFDQYDLKPGGLCIYDRGITSGRNIFDVKALKWDILCGVAFNPKLEKIWRQVLSKGKLTQFDNRVRLNETIFYVITKPFRIGGVQGELALCFNERQQRKLKESRYDEIVEAQALIKNKKVFKAGLEKYFDKNGEILKSQIVQAEEFDGCSSIFCSRHMQKDELIRLYFDKDIVEKAFHSIKGITNLQPIRHWLSNRVRAHVFICYLSYLLLSLLKYRLKKISITPQDALRELETMYKVYLRDSKGIFKMSRVATLTKKQELILKAVDKKLLKL</sequence>
<evidence type="ECO:0000313" key="1">
    <source>
        <dbReference type="EMBL" id="OGK05837.1"/>
    </source>
</evidence>
<comment type="caution">
    <text evidence="1">The sequence shown here is derived from an EMBL/GenBank/DDBJ whole genome shotgun (WGS) entry which is preliminary data.</text>
</comment>